<dbReference type="InterPro" id="IPR001584">
    <property type="entry name" value="Integrase_cat-core"/>
</dbReference>
<dbReference type="EMBL" id="JACGWM010000001">
    <property type="protein sequence ID" value="KAL0398049.1"/>
    <property type="molecule type" value="Genomic_DNA"/>
</dbReference>
<dbReference type="PANTHER" id="PTHR11439:SF465">
    <property type="entry name" value="REVERSE TRANSCRIPTASE TY1_COPIA-TYPE DOMAIN-CONTAINING PROTEIN"/>
    <property type="match status" value="1"/>
</dbReference>
<gene>
    <name evidence="3" type="ORF">Scaly_0253300</name>
</gene>
<sequence length="669" mass="74738">MILTQFDKMIKVVRTDNGLEFLSEQCQSFFLTKGVIHHKTCPYSPQQNGVVERKHKHLLQIARALMFQSAIPSKFWTEAILTATFIVNRLPTSVLQWKSPYEVLYNKPVDYSVLKVFPFKNSHATADSGSMPIPDPLPEDFYISTPTTNEVPASMVSPAPTSSDTLASSPVHTDPSSPVYTLRRSTRVVTKPSWLSDFVCSATSPSSSSFLVAHVGPSHYAFTTSLSTLIEPKNYAEANTIDEWRLAMKAELAALEDNNTWEVVPLPQGTNAIGCRWVYKLKLRADGSVDRYKARLVAKGYSQVEGIDYNECFSPVAKVVTVRLFLAISAIFNWHIHQLDVNNAFLHGYLDEDIFMEAPEGFHVPQSKHDYCLFTKHSGSDFLVLLLYVDDILLAGSSTDMITEVKVFLDKLFTIKDLGTAKYFLGLEIARSSQGIIVTQAKYTKDIVLDVGLDHARSTTTPLPPGIKFSCDAGARLNSPESYRRLVGRLLYLNFTRPDISHTTQQLSQFLQSPCQQHWDAALHLVRYLKGSLNKVSWKTKKQNTVSRSTAEAEYRSMGTTVCELTWIVYLLRDFGVQIPTPIPFLCDNQAALHIVANPVFHERTNLLTFSQSLVGPLFLPLLSKLALIDFVANPTCEGVVRTHGAQKQSIKDSEVPVSQVRHLSPGIT</sequence>
<dbReference type="PANTHER" id="PTHR11439">
    <property type="entry name" value="GAG-POL-RELATED RETROTRANSPOSON"/>
    <property type="match status" value="1"/>
</dbReference>
<dbReference type="InterPro" id="IPR043502">
    <property type="entry name" value="DNA/RNA_pol_sf"/>
</dbReference>
<reference evidence="3" key="2">
    <citation type="journal article" date="2024" name="Plant">
        <title>Genomic evolution and insights into agronomic trait innovations of Sesamum species.</title>
        <authorList>
            <person name="Miao H."/>
            <person name="Wang L."/>
            <person name="Qu L."/>
            <person name="Liu H."/>
            <person name="Sun Y."/>
            <person name="Le M."/>
            <person name="Wang Q."/>
            <person name="Wei S."/>
            <person name="Zheng Y."/>
            <person name="Lin W."/>
            <person name="Duan Y."/>
            <person name="Cao H."/>
            <person name="Xiong S."/>
            <person name="Wang X."/>
            <person name="Wei L."/>
            <person name="Li C."/>
            <person name="Ma Q."/>
            <person name="Ju M."/>
            <person name="Zhao R."/>
            <person name="Li G."/>
            <person name="Mu C."/>
            <person name="Tian Q."/>
            <person name="Mei H."/>
            <person name="Zhang T."/>
            <person name="Gao T."/>
            <person name="Zhang H."/>
        </authorList>
    </citation>
    <scope>NUCLEOTIDE SEQUENCE</scope>
    <source>
        <strain evidence="3">KEN8</strain>
    </source>
</reference>
<dbReference type="PROSITE" id="PS50994">
    <property type="entry name" value="INTEGRASE"/>
    <property type="match status" value="1"/>
</dbReference>
<dbReference type="SUPFAM" id="SSF53098">
    <property type="entry name" value="Ribonuclease H-like"/>
    <property type="match status" value="1"/>
</dbReference>
<dbReference type="InterPro" id="IPR036397">
    <property type="entry name" value="RNaseH_sf"/>
</dbReference>
<feature type="domain" description="Integrase catalytic" evidence="2">
    <location>
        <begin position="1"/>
        <end position="108"/>
    </location>
</feature>
<protein>
    <submittedName>
        <fullName evidence="3">Retrovirus-related Pol polyprotein from transposon RE1</fullName>
    </submittedName>
</protein>
<dbReference type="InterPro" id="IPR012337">
    <property type="entry name" value="RNaseH-like_sf"/>
</dbReference>
<comment type="caution">
    <text evidence="3">The sequence shown here is derived from an EMBL/GenBank/DDBJ whole genome shotgun (WGS) entry which is preliminary data.</text>
</comment>
<dbReference type="InterPro" id="IPR013103">
    <property type="entry name" value="RVT_2"/>
</dbReference>
<dbReference type="GO" id="GO:0003676">
    <property type="term" value="F:nucleic acid binding"/>
    <property type="evidence" value="ECO:0007669"/>
    <property type="project" value="InterPro"/>
</dbReference>
<dbReference type="Gene3D" id="3.30.420.10">
    <property type="entry name" value="Ribonuclease H-like superfamily/Ribonuclease H"/>
    <property type="match status" value="1"/>
</dbReference>
<accession>A0AAW2T097</accession>
<dbReference type="AlphaFoldDB" id="A0AAW2T097"/>
<feature type="compositionally biased region" description="Polar residues" evidence="1">
    <location>
        <begin position="159"/>
        <end position="178"/>
    </location>
</feature>
<proteinExistence type="predicted"/>
<evidence type="ECO:0000259" key="2">
    <source>
        <dbReference type="PROSITE" id="PS50994"/>
    </source>
</evidence>
<dbReference type="GO" id="GO:0015074">
    <property type="term" value="P:DNA integration"/>
    <property type="evidence" value="ECO:0007669"/>
    <property type="project" value="InterPro"/>
</dbReference>
<dbReference type="CDD" id="cd09272">
    <property type="entry name" value="RNase_HI_RT_Ty1"/>
    <property type="match status" value="1"/>
</dbReference>
<evidence type="ECO:0000313" key="3">
    <source>
        <dbReference type="EMBL" id="KAL0398049.1"/>
    </source>
</evidence>
<dbReference type="Pfam" id="PF07727">
    <property type="entry name" value="RVT_2"/>
    <property type="match status" value="2"/>
</dbReference>
<feature type="region of interest" description="Disordered" evidence="1">
    <location>
        <begin position="152"/>
        <end position="178"/>
    </location>
</feature>
<name>A0AAW2T097_9LAMI</name>
<reference evidence="3" key="1">
    <citation type="submission" date="2020-06" db="EMBL/GenBank/DDBJ databases">
        <authorList>
            <person name="Li T."/>
            <person name="Hu X."/>
            <person name="Zhang T."/>
            <person name="Song X."/>
            <person name="Zhang H."/>
            <person name="Dai N."/>
            <person name="Sheng W."/>
            <person name="Hou X."/>
            <person name="Wei L."/>
        </authorList>
    </citation>
    <scope>NUCLEOTIDE SEQUENCE</scope>
    <source>
        <strain evidence="3">KEN8</strain>
        <tissue evidence="3">Leaf</tissue>
    </source>
</reference>
<evidence type="ECO:0000256" key="1">
    <source>
        <dbReference type="SAM" id="MobiDB-lite"/>
    </source>
</evidence>
<dbReference type="SUPFAM" id="SSF56672">
    <property type="entry name" value="DNA/RNA polymerases"/>
    <property type="match status" value="1"/>
</dbReference>
<organism evidence="3">
    <name type="scientific">Sesamum calycinum</name>
    <dbReference type="NCBI Taxonomy" id="2727403"/>
    <lineage>
        <taxon>Eukaryota</taxon>
        <taxon>Viridiplantae</taxon>
        <taxon>Streptophyta</taxon>
        <taxon>Embryophyta</taxon>
        <taxon>Tracheophyta</taxon>
        <taxon>Spermatophyta</taxon>
        <taxon>Magnoliopsida</taxon>
        <taxon>eudicotyledons</taxon>
        <taxon>Gunneridae</taxon>
        <taxon>Pentapetalae</taxon>
        <taxon>asterids</taxon>
        <taxon>lamiids</taxon>
        <taxon>Lamiales</taxon>
        <taxon>Pedaliaceae</taxon>
        <taxon>Sesamum</taxon>
    </lineage>
</organism>